<dbReference type="InterPro" id="IPR018786">
    <property type="entry name" value="Mit_KHE1"/>
</dbReference>
<dbReference type="Proteomes" id="UP000242146">
    <property type="component" value="Unassembled WGS sequence"/>
</dbReference>
<evidence type="ECO:0008006" key="4">
    <source>
        <dbReference type="Google" id="ProtNLM"/>
    </source>
</evidence>
<reference evidence="2 3" key="1">
    <citation type="submission" date="2016-07" db="EMBL/GenBank/DDBJ databases">
        <title>Pervasive Adenine N6-methylation of Active Genes in Fungi.</title>
        <authorList>
            <consortium name="DOE Joint Genome Institute"/>
            <person name="Mondo S.J."/>
            <person name="Dannebaum R.O."/>
            <person name="Kuo R.C."/>
            <person name="Labutti K."/>
            <person name="Haridas S."/>
            <person name="Kuo A."/>
            <person name="Salamov A."/>
            <person name="Ahrendt S.R."/>
            <person name="Lipzen A."/>
            <person name="Sullivan W."/>
            <person name="Andreopoulos W.B."/>
            <person name="Clum A."/>
            <person name="Lindquist E."/>
            <person name="Daum C."/>
            <person name="Ramamoorthy G.K."/>
            <person name="Gryganskyi A."/>
            <person name="Culley D."/>
            <person name="Magnuson J.K."/>
            <person name="James T.Y."/>
            <person name="O'Malley M.A."/>
            <person name="Stajich J.E."/>
            <person name="Spatafora J.W."/>
            <person name="Visel A."/>
            <person name="Grigoriev I.V."/>
        </authorList>
    </citation>
    <scope>NUCLEOTIDE SEQUENCE [LARGE SCALE GENOMIC DNA]</scope>
    <source>
        <strain evidence="2 3">NRRL 3301</strain>
    </source>
</reference>
<gene>
    <name evidence="2" type="ORF">DM01DRAFT_1118657</name>
</gene>
<dbReference type="STRING" id="101127.A0A1X2GTH0"/>
<protein>
    <recommendedName>
        <fullName evidence="4">Mitochondrial K+-H+ exchange-related-domain-containing protein</fullName>
    </recommendedName>
</protein>
<sequence length="260" mass="30268">MKFLALPIVKDRIAFYCHSTLPTSSKISKAIEWSSRKWNELGESQPNSWKKRIHNKGDEILKQLDHNEVFLKEIPTKEHLESPIEKAVLVHHANLSTEVIEQELTRLVKERIPYHKKYMRYSAYWVPVACTFAVVPLIPNIPLAYNLFRLYSHYKAYKGAQHLNELLQDKRLELSIIQDIPIGTLDSITTLEFPDSLVKQCKSSSNVRHQDFGEDIPGALSKKVIQEVSVRFPELPNLDAEFLRAREQILYSIFIEKFRK</sequence>
<dbReference type="GO" id="GO:1902600">
    <property type="term" value="P:proton transmembrane transport"/>
    <property type="evidence" value="ECO:0007669"/>
    <property type="project" value="TreeGrafter"/>
</dbReference>
<accession>A0A1X2GTH0</accession>
<name>A0A1X2GTH0_9FUNG</name>
<dbReference type="AlphaFoldDB" id="A0A1X2GTH0"/>
<evidence type="ECO:0000313" key="2">
    <source>
        <dbReference type="EMBL" id="ORX61283.1"/>
    </source>
</evidence>
<keyword evidence="1" id="KW-0472">Membrane</keyword>
<dbReference type="PANTHER" id="PTHR28062">
    <property type="entry name" value="K+-H+ EXCHANGE-LIKE PROTEIN"/>
    <property type="match status" value="1"/>
</dbReference>
<dbReference type="GO" id="GO:0005743">
    <property type="term" value="C:mitochondrial inner membrane"/>
    <property type="evidence" value="ECO:0007669"/>
    <property type="project" value="TreeGrafter"/>
</dbReference>
<comment type="caution">
    <text evidence="2">The sequence shown here is derived from an EMBL/GenBank/DDBJ whole genome shotgun (WGS) entry which is preliminary data.</text>
</comment>
<dbReference type="EMBL" id="MCGT01000003">
    <property type="protein sequence ID" value="ORX61283.1"/>
    <property type="molecule type" value="Genomic_DNA"/>
</dbReference>
<proteinExistence type="predicted"/>
<dbReference type="OrthoDB" id="5562676at2759"/>
<dbReference type="Pfam" id="PF10173">
    <property type="entry name" value="Mit_KHE1"/>
    <property type="match status" value="1"/>
</dbReference>
<dbReference type="GO" id="GO:0006813">
    <property type="term" value="P:potassium ion transport"/>
    <property type="evidence" value="ECO:0007669"/>
    <property type="project" value="TreeGrafter"/>
</dbReference>
<evidence type="ECO:0000313" key="3">
    <source>
        <dbReference type="Proteomes" id="UP000242146"/>
    </source>
</evidence>
<organism evidence="2 3">
    <name type="scientific">Hesseltinella vesiculosa</name>
    <dbReference type="NCBI Taxonomy" id="101127"/>
    <lineage>
        <taxon>Eukaryota</taxon>
        <taxon>Fungi</taxon>
        <taxon>Fungi incertae sedis</taxon>
        <taxon>Mucoromycota</taxon>
        <taxon>Mucoromycotina</taxon>
        <taxon>Mucoromycetes</taxon>
        <taxon>Mucorales</taxon>
        <taxon>Cunninghamellaceae</taxon>
        <taxon>Hesseltinella</taxon>
    </lineage>
</organism>
<keyword evidence="1" id="KW-0812">Transmembrane</keyword>
<keyword evidence="3" id="KW-1185">Reference proteome</keyword>
<keyword evidence="1" id="KW-1133">Transmembrane helix</keyword>
<dbReference type="PANTHER" id="PTHR28062:SF1">
    <property type="entry name" value="TRANSMEMBRANE PROTEIN"/>
    <property type="match status" value="1"/>
</dbReference>
<evidence type="ECO:0000256" key="1">
    <source>
        <dbReference type="SAM" id="Phobius"/>
    </source>
</evidence>
<feature type="transmembrane region" description="Helical" evidence="1">
    <location>
        <begin position="124"/>
        <end position="148"/>
    </location>
</feature>